<organism evidence="2 3">
    <name type="scientific">Streptomyces virens</name>
    <dbReference type="NCBI Taxonomy" id="285572"/>
    <lineage>
        <taxon>Bacteria</taxon>
        <taxon>Bacillati</taxon>
        <taxon>Actinomycetota</taxon>
        <taxon>Actinomycetes</taxon>
        <taxon>Kitasatosporales</taxon>
        <taxon>Streptomycetaceae</taxon>
        <taxon>Streptomyces</taxon>
    </lineage>
</organism>
<keyword evidence="3" id="KW-1185">Reference proteome</keyword>
<dbReference type="EMBL" id="BAAAUH010000021">
    <property type="protein sequence ID" value="GAA3180612.1"/>
    <property type="molecule type" value="Genomic_DNA"/>
</dbReference>
<dbReference type="InterPro" id="IPR037401">
    <property type="entry name" value="SnoaL-like"/>
</dbReference>
<comment type="caution">
    <text evidence="2">The sequence shown here is derived from an EMBL/GenBank/DDBJ whole genome shotgun (WGS) entry which is preliminary data.</text>
</comment>
<accession>A0ABP6PJ89</accession>
<evidence type="ECO:0000313" key="2">
    <source>
        <dbReference type="EMBL" id="GAA3180612.1"/>
    </source>
</evidence>
<proteinExistence type="predicted"/>
<dbReference type="Gene3D" id="3.10.450.50">
    <property type="match status" value="1"/>
</dbReference>
<feature type="domain" description="SnoaL-like" evidence="1">
    <location>
        <begin position="23"/>
        <end position="113"/>
    </location>
</feature>
<dbReference type="Pfam" id="PF12680">
    <property type="entry name" value="SnoaL_2"/>
    <property type="match status" value="1"/>
</dbReference>
<dbReference type="InterPro" id="IPR032710">
    <property type="entry name" value="NTF2-like_dom_sf"/>
</dbReference>
<dbReference type="Proteomes" id="UP001501866">
    <property type="component" value="Unassembled WGS sequence"/>
</dbReference>
<evidence type="ECO:0000259" key="1">
    <source>
        <dbReference type="Pfam" id="PF12680"/>
    </source>
</evidence>
<sequence>MEDPYRPAPPPAGLPAAGVDHVRLQYAYLAARDIDGYLSLLDGDMSVDGPGGTVRGREAVGALRGRQLSGGSMSCAVAQVVASGNTVAAVGRYRGDALHGRWVDAEFCEVFALAPSGLLLSQKTYYRVDPPT</sequence>
<name>A0ABP6PJ89_9ACTN</name>
<evidence type="ECO:0000313" key="3">
    <source>
        <dbReference type="Proteomes" id="UP001501866"/>
    </source>
</evidence>
<gene>
    <name evidence="2" type="ORF">GCM10010451_32230</name>
</gene>
<dbReference type="SUPFAM" id="SSF54427">
    <property type="entry name" value="NTF2-like"/>
    <property type="match status" value="1"/>
</dbReference>
<protein>
    <submittedName>
        <fullName evidence="2">Nuclear transport factor 2 family protein</fullName>
    </submittedName>
</protein>
<reference evidence="3" key="1">
    <citation type="journal article" date="2019" name="Int. J. Syst. Evol. Microbiol.">
        <title>The Global Catalogue of Microorganisms (GCM) 10K type strain sequencing project: providing services to taxonomists for standard genome sequencing and annotation.</title>
        <authorList>
            <consortium name="The Broad Institute Genomics Platform"/>
            <consortium name="The Broad Institute Genome Sequencing Center for Infectious Disease"/>
            <person name="Wu L."/>
            <person name="Ma J."/>
        </authorList>
    </citation>
    <scope>NUCLEOTIDE SEQUENCE [LARGE SCALE GENOMIC DNA]</scope>
    <source>
        <strain evidence="3">JCM 9095</strain>
    </source>
</reference>